<comment type="caution">
    <text evidence="2">The sequence shown here is derived from an EMBL/GenBank/DDBJ whole genome shotgun (WGS) entry which is preliminary data.</text>
</comment>
<reference evidence="2" key="1">
    <citation type="journal article" date="2023" name="G3 (Bethesda)">
        <title>Whole genome assemblies of Zophobas morio and Tenebrio molitor.</title>
        <authorList>
            <person name="Kaur S."/>
            <person name="Stinson S.A."/>
            <person name="diCenzo G.C."/>
        </authorList>
    </citation>
    <scope>NUCLEOTIDE SEQUENCE</scope>
    <source>
        <strain evidence="2">QUZm001</strain>
    </source>
</reference>
<dbReference type="AlphaFoldDB" id="A0AA38IT39"/>
<dbReference type="Pfam" id="PF21787">
    <property type="entry name" value="TNP-like_RNaseH_N"/>
    <property type="match status" value="1"/>
</dbReference>
<dbReference type="Proteomes" id="UP001168821">
    <property type="component" value="Unassembled WGS sequence"/>
</dbReference>
<organism evidence="2 3">
    <name type="scientific">Zophobas morio</name>
    <dbReference type="NCBI Taxonomy" id="2755281"/>
    <lineage>
        <taxon>Eukaryota</taxon>
        <taxon>Metazoa</taxon>
        <taxon>Ecdysozoa</taxon>
        <taxon>Arthropoda</taxon>
        <taxon>Hexapoda</taxon>
        <taxon>Insecta</taxon>
        <taxon>Pterygota</taxon>
        <taxon>Neoptera</taxon>
        <taxon>Endopterygota</taxon>
        <taxon>Coleoptera</taxon>
        <taxon>Polyphaga</taxon>
        <taxon>Cucujiformia</taxon>
        <taxon>Tenebrionidae</taxon>
        <taxon>Zophobas</taxon>
    </lineage>
</organism>
<evidence type="ECO:0000313" key="3">
    <source>
        <dbReference type="Proteomes" id="UP001168821"/>
    </source>
</evidence>
<name>A0AA38IT39_9CUCU</name>
<evidence type="ECO:0000259" key="1">
    <source>
        <dbReference type="Pfam" id="PF21787"/>
    </source>
</evidence>
<keyword evidence="3" id="KW-1185">Reference proteome</keyword>
<protein>
    <recommendedName>
        <fullName evidence="1">Transposable element P transposase-like RNase H domain-containing protein</fullName>
    </recommendedName>
</protein>
<sequence>MYYSRTEDYIYGLETINSNSITEHPKVANKMACFVANGLSASFTIVTGYFFHSSMQASDFHSLTLQVIKLLTDWGFMVFCIVTDNHPSNVALFQETCVEEL</sequence>
<feature type="domain" description="Transposable element P transposase-like RNase H" evidence="1">
    <location>
        <begin position="2"/>
        <end position="95"/>
    </location>
</feature>
<proteinExistence type="predicted"/>
<dbReference type="EMBL" id="JALNTZ010000003">
    <property type="protein sequence ID" value="KAJ3659711.1"/>
    <property type="molecule type" value="Genomic_DNA"/>
</dbReference>
<dbReference type="InterPro" id="IPR048365">
    <property type="entry name" value="TNP-like_RNaseH_N"/>
</dbReference>
<accession>A0AA38IT39</accession>
<gene>
    <name evidence="2" type="ORF">Zmor_011385</name>
</gene>
<evidence type="ECO:0000313" key="2">
    <source>
        <dbReference type="EMBL" id="KAJ3659711.1"/>
    </source>
</evidence>